<protein>
    <submittedName>
        <fullName evidence="1">Uncharacterized protein</fullName>
    </submittedName>
</protein>
<proteinExistence type="predicted"/>
<sequence>MAAEAWATYKLLPSDEWITAPEEPPNSQFVSDEAGLIKESLGFEECEQENIQDWLEYHSYLVLTDEQDSCECKEEPSSDHAEKGRSSEEVFHCLETAMKWLEQEECEAVQLPSKTRYFAAKKKKRTKCLL</sequence>
<organism evidence="1 2">
    <name type="scientific">Dryococelus australis</name>
    <dbReference type="NCBI Taxonomy" id="614101"/>
    <lineage>
        <taxon>Eukaryota</taxon>
        <taxon>Metazoa</taxon>
        <taxon>Ecdysozoa</taxon>
        <taxon>Arthropoda</taxon>
        <taxon>Hexapoda</taxon>
        <taxon>Insecta</taxon>
        <taxon>Pterygota</taxon>
        <taxon>Neoptera</taxon>
        <taxon>Polyneoptera</taxon>
        <taxon>Phasmatodea</taxon>
        <taxon>Verophasmatodea</taxon>
        <taxon>Anareolatae</taxon>
        <taxon>Phasmatidae</taxon>
        <taxon>Eurycanthinae</taxon>
        <taxon>Dryococelus</taxon>
    </lineage>
</organism>
<evidence type="ECO:0000313" key="2">
    <source>
        <dbReference type="Proteomes" id="UP001159363"/>
    </source>
</evidence>
<comment type="caution">
    <text evidence="1">The sequence shown here is derived from an EMBL/GenBank/DDBJ whole genome shotgun (WGS) entry which is preliminary data.</text>
</comment>
<dbReference type="Proteomes" id="UP001159363">
    <property type="component" value="Chromosome 12"/>
</dbReference>
<dbReference type="EMBL" id="JARBHB010000013">
    <property type="protein sequence ID" value="KAJ8869894.1"/>
    <property type="molecule type" value="Genomic_DNA"/>
</dbReference>
<name>A0ABQ9GFJ6_9NEOP</name>
<gene>
    <name evidence="1" type="ORF">PR048_028903</name>
</gene>
<keyword evidence="2" id="KW-1185">Reference proteome</keyword>
<reference evidence="1 2" key="1">
    <citation type="submission" date="2023-02" db="EMBL/GenBank/DDBJ databases">
        <title>LHISI_Scaffold_Assembly.</title>
        <authorList>
            <person name="Stuart O.P."/>
            <person name="Cleave R."/>
            <person name="Magrath M.J.L."/>
            <person name="Mikheyev A.S."/>
        </authorList>
    </citation>
    <scope>NUCLEOTIDE SEQUENCE [LARGE SCALE GENOMIC DNA]</scope>
    <source>
        <strain evidence="1">Daus_M_001</strain>
        <tissue evidence="1">Leg muscle</tissue>
    </source>
</reference>
<evidence type="ECO:0000313" key="1">
    <source>
        <dbReference type="EMBL" id="KAJ8869894.1"/>
    </source>
</evidence>
<accession>A0ABQ9GFJ6</accession>